<evidence type="ECO:0000313" key="3">
    <source>
        <dbReference type="Proteomes" id="UP000535415"/>
    </source>
</evidence>
<dbReference type="RefSeq" id="WP_183531086.1">
    <property type="nucleotide sequence ID" value="NZ_JACIJM010000018.1"/>
</dbReference>
<keyword evidence="1" id="KW-0472">Membrane</keyword>
<gene>
    <name evidence="2" type="ORF">FHS72_003628</name>
</gene>
<comment type="caution">
    <text evidence="2">The sequence shown here is derived from an EMBL/GenBank/DDBJ whole genome shotgun (WGS) entry which is preliminary data.</text>
</comment>
<feature type="transmembrane region" description="Helical" evidence="1">
    <location>
        <begin position="46"/>
        <end position="67"/>
    </location>
</feature>
<evidence type="ECO:0000256" key="1">
    <source>
        <dbReference type="SAM" id="Phobius"/>
    </source>
</evidence>
<keyword evidence="3" id="KW-1185">Reference proteome</keyword>
<accession>A0A7W9BNZ3</accession>
<organism evidence="2 3">
    <name type="scientific">Yoonia ponticola</name>
    <dbReference type="NCBI Taxonomy" id="1524255"/>
    <lineage>
        <taxon>Bacteria</taxon>
        <taxon>Pseudomonadati</taxon>
        <taxon>Pseudomonadota</taxon>
        <taxon>Alphaproteobacteria</taxon>
        <taxon>Rhodobacterales</taxon>
        <taxon>Paracoccaceae</taxon>
        <taxon>Yoonia</taxon>
    </lineage>
</organism>
<evidence type="ECO:0000313" key="2">
    <source>
        <dbReference type="EMBL" id="MBB5723980.1"/>
    </source>
</evidence>
<protein>
    <recommendedName>
        <fullName evidence="4">Phage holin family protein</fullName>
    </recommendedName>
</protein>
<dbReference type="Proteomes" id="UP000535415">
    <property type="component" value="Unassembled WGS sequence"/>
</dbReference>
<dbReference type="AlphaFoldDB" id="A0A7W9BNZ3"/>
<keyword evidence="1" id="KW-0812">Transmembrane</keyword>
<name>A0A7W9BNZ3_9RHOB</name>
<dbReference type="EMBL" id="JACIJM010000018">
    <property type="protein sequence ID" value="MBB5723980.1"/>
    <property type="molecule type" value="Genomic_DNA"/>
</dbReference>
<sequence length="113" mass="11595">MFGIKDKVARTAKRAGLISAGTVCCTVGVGFLTASGWLALAPTVGPATAAFIIAGVYIGVGLILIALGANDPATQHRPPAAAEQPKTATQAPPLMQAFMFGMETGVKADKRRR</sequence>
<proteinExistence type="predicted"/>
<feature type="transmembrane region" description="Helical" evidence="1">
    <location>
        <begin position="15"/>
        <end position="40"/>
    </location>
</feature>
<dbReference type="InterPro" id="IPR009937">
    <property type="entry name" value="Phage_holin_3_6"/>
</dbReference>
<dbReference type="Pfam" id="PF07332">
    <property type="entry name" value="Phage_holin_3_6"/>
    <property type="match status" value="1"/>
</dbReference>
<reference evidence="2 3" key="1">
    <citation type="submission" date="2020-08" db="EMBL/GenBank/DDBJ databases">
        <title>Genomic Encyclopedia of Type Strains, Phase IV (KMG-IV): sequencing the most valuable type-strain genomes for metagenomic binning, comparative biology and taxonomic classification.</title>
        <authorList>
            <person name="Goeker M."/>
        </authorList>
    </citation>
    <scope>NUCLEOTIDE SEQUENCE [LARGE SCALE GENOMIC DNA]</scope>
    <source>
        <strain evidence="2 3">DSM 101064</strain>
    </source>
</reference>
<keyword evidence="1" id="KW-1133">Transmembrane helix</keyword>
<evidence type="ECO:0008006" key="4">
    <source>
        <dbReference type="Google" id="ProtNLM"/>
    </source>
</evidence>